<reference evidence="2 3" key="1">
    <citation type="submission" date="2018-12" db="EMBL/GenBank/DDBJ databases">
        <authorList>
            <person name="Criscuolo A."/>
        </authorList>
    </citation>
    <scope>NUCLEOTIDE SEQUENCE [LARGE SCALE GENOMIC DNA]</scope>
    <source>
        <strain evidence="2">ACIP1116281</strain>
    </source>
</reference>
<proteinExistence type="predicted"/>
<dbReference type="AlphaFoldDB" id="A0A447I6T9"/>
<dbReference type="Gene3D" id="3.40.50.2020">
    <property type="match status" value="1"/>
</dbReference>
<dbReference type="GO" id="GO:0016757">
    <property type="term" value="F:glycosyltransferase activity"/>
    <property type="evidence" value="ECO:0007669"/>
    <property type="project" value="UniProtKB-KW"/>
</dbReference>
<dbReference type="SUPFAM" id="SSF53271">
    <property type="entry name" value="PRTase-like"/>
    <property type="match status" value="1"/>
</dbReference>
<keyword evidence="2" id="KW-0808">Transferase</keyword>
<dbReference type="NCBIfam" id="NF004689">
    <property type="entry name" value="PRK06031.1"/>
    <property type="match status" value="1"/>
</dbReference>
<dbReference type="CDD" id="cd06223">
    <property type="entry name" value="PRTases_typeI"/>
    <property type="match status" value="1"/>
</dbReference>
<dbReference type="PANTHER" id="PTHR43218:SF1">
    <property type="entry name" value="PHOSPHORIBOSYLTRANSFERASE"/>
    <property type="match status" value="1"/>
</dbReference>
<organism evidence="2 3">
    <name type="scientific">Devosia equisanguinis</name>
    <dbReference type="NCBI Taxonomy" id="2490941"/>
    <lineage>
        <taxon>Bacteria</taxon>
        <taxon>Pseudomonadati</taxon>
        <taxon>Pseudomonadota</taxon>
        <taxon>Alphaproteobacteria</taxon>
        <taxon>Hyphomicrobiales</taxon>
        <taxon>Devosiaceae</taxon>
        <taxon>Devosia</taxon>
    </lineage>
</organism>
<keyword evidence="3" id="KW-1185">Reference proteome</keyword>
<dbReference type="Pfam" id="PF00156">
    <property type="entry name" value="Pribosyltran"/>
    <property type="match status" value="1"/>
</dbReference>
<dbReference type="PANTHER" id="PTHR43218">
    <property type="entry name" value="PHOSPHORIBOSYLTRANSFERASE-RELATED"/>
    <property type="match status" value="1"/>
</dbReference>
<dbReference type="EMBL" id="UZWD01000004">
    <property type="protein sequence ID" value="VDS03239.1"/>
    <property type="molecule type" value="Genomic_DNA"/>
</dbReference>
<name>A0A447I6T9_9HYPH</name>
<dbReference type="Proteomes" id="UP000268844">
    <property type="component" value="Unassembled WGS sequence"/>
</dbReference>
<keyword evidence="2" id="KW-0328">Glycosyltransferase</keyword>
<protein>
    <submittedName>
        <fullName evidence="2">Phosphoribosyltransferase</fullName>
    </submittedName>
</protein>
<feature type="domain" description="Phosphoribosyltransferase" evidence="1">
    <location>
        <begin position="62"/>
        <end position="199"/>
    </location>
</feature>
<evidence type="ECO:0000259" key="1">
    <source>
        <dbReference type="Pfam" id="PF00156"/>
    </source>
</evidence>
<dbReference type="RefSeq" id="WP_126148833.1">
    <property type="nucleotide sequence ID" value="NZ_JBHTMH010000001.1"/>
</dbReference>
<dbReference type="InterPro" id="IPR000836">
    <property type="entry name" value="PRTase_dom"/>
</dbReference>
<accession>A0A447I6T9</accession>
<evidence type="ECO:0000313" key="3">
    <source>
        <dbReference type="Proteomes" id="UP000268844"/>
    </source>
</evidence>
<evidence type="ECO:0000313" key="2">
    <source>
        <dbReference type="EMBL" id="VDS03239.1"/>
    </source>
</evidence>
<dbReference type="InterPro" id="IPR029057">
    <property type="entry name" value="PRTase-like"/>
</dbReference>
<sequence length="225" mass="24176">MTYQPHEFWQILLAPGTHDRGPATGHSGFYPAVLPDGSQLVLPIRVLPGDGQSAVASLIINQASFAVEDALASALTELVAPFIPDIIVGVPTLGLPLAANVARRLGHSRIVPLGTSRKFWYRDDLSVPLKSITTPGGGKTLFLDPRMLPLLEHRRVALIDDVISSGQSITSALNLLERAGIKPVVIGCAMLQGEAWKTALPDHVETIVAPLHTPRLRLVGQGWFE</sequence>
<gene>
    <name evidence="2" type="ORF">DEVEQU_00360</name>
</gene>
<dbReference type="OrthoDB" id="7060065at2"/>